<evidence type="ECO:0000256" key="2">
    <source>
        <dbReference type="ARBA" id="ARBA00023235"/>
    </source>
</evidence>
<sequence>MHTVYKMTEFSQLPTLGILGGMGPGAAVDFQQRLLDTSPATKDQEHIPTIVWNHGGIPDRQLALKNLGESPLNAMLHGLKILERSGVSKIAIPCNTAHFWHSDLQQHTHIQILNMVEITVQQILKNYQSGDKVGILATKGALSTQLYQIELSKHSIPFIINSDEEIEQEFMPAVYAVKRNETAKAGIVFQELSQRLIDKGADSIILACTEIPIGLHAIQSPILDVSFDTTQILADACVNWFYRNTQF</sequence>
<protein>
    <recommendedName>
        <fullName evidence="5">Aspartate racemase</fullName>
    </recommendedName>
</protein>
<dbReference type="InterPro" id="IPR001920">
    <property type="entry name" value="Asp/Glu_race"/>
</dbReference>
<dbReference type="GO" id="GO:0047661">
    <property type="term" value="F:amino-acid racemase activity"/>
    <property type="evidence" value="ECO:0007669"/>
    <property type="project" value="InterPro"/>
</dbReference>
<dbReference type="HOGENOM" id="CLU_055360_2_1_6"/>
<dbReference type="SUPFAM" id="SSF53681">
    <property type="entry name" value="Aspartate/glutamate racemase"/>
    <property type="match status" value="2"/>
</dbReference>
<keyword evidence="2" id="KW-0413">Isomerase</keyword>
<dbReference type="InterPro" id="IPR004380">
    <property type="entry name" value="Asp_race"/>
</dbReference>
<evidence type="ECO:0000313" key="3">
    <source>
        <dbReference type="EMBL" id="ENW68651.1"/>
    </source>
</evidence>
<dbReference type="EMBL" id="APRE01000061">
    <property type="protein sequence ID" value="ENW68651.1"/>
    <property type="molecule type" value="Genomic_DNA"/>
</dbReference>
<dbReference type="Proteomes" id="UP000013021">
    <property type="component" value="Unassembled WGS sequence"/>
</dbReference>
<dbReference type="Gene3D" id="3.40.50.1860">
    <property type="match status" value="2"/>
</dbReference>
<dbReference type="Pfam" id="PF01177">
    <property type="entry name" value="Asp_Glu_race"/>
    <property type="match status" value="1"/>
</dbReference>
<organism evidence="3 4">
    <name type="scientific">Acinetobacter baumannii NIPH 80</name>
    <dbReference type="NCBI Taxonomy" id="1217629"/>
    <lineage>
        <taxon>Bacteria</taxon>
        <taxon>Pseudomonadati</taxon>
        <taxon>Pseudomonadota</taxon>
        <taxon>Gammaproteobacteria</taxon>
        <taxon>Moraxellales</taxon>
        <taxon>Moraxellaceae</taxon>
        <taxon>Acinetobacter</taxon>
        <taxon>Acinetobacter calcoaceticus/baumannii complex</taxon>
    </lineage>
</organism>
<evidence type="ECO:0000313" key="4">
    <source>
        <dbReference type="Proteomes" id="UP000013021"/>
    </source>
</evidence>
<dbReference type="PATRIC" id="fig|1217629.3.peg.2803"/>
<proteinExistence type="inferred from homology"/>
<dbReference type="PANTHER" id="PTHR21198:SF7">
    <property type="entry name" value="ASPARTATE-GLUTAMATE RACEMASE FAMILY"/>
    <property type="match status" value="1"/>
</dbReference>
<reference evidence="3 4" key="1">
    <citation type="submission" date="2013-02" db="EMBL/GenBank/DDBJ databases">
        <title>The Genome Sequence of Acinetobacter baumannii NIPH 80.</title>
        <authorList>
            <consortium name="The Broad Institute Genome Sequencing Platform"/>
            <consortium name="The Broad Institute Genome Sequencing Center for Infectious Disease"/>
            <person name="Cerqueira G."/>
            <person name="Feldgarden M."/>
            <person name="Courvalin P."/>
            <person name="Perichon B."/>
            <person name="Grillot-Courvalin C."/>
            <person name="Clermont D."/>
            <person name="Rocha E."/>
            <person name="Yoon E.-J."/>
            <person name="Nemec A."/>
            <person name="Walker B."/>
            <person name="Young S.K."/>
            <person name="Zeng Q."/>
            <person name="Gargeya S."/>
            <person name="Fitzgerald M."/>
            <person name="Haas B."/>
            <person name="Abouelleil A."/>
            <person name="Alvarado L."/>
            <person name="Arachchi H.M."/>
            <person name="Berlin A.M."/>
            <person name="Chapman S.B."/>
            <person name="Dewar J."/>
            <person name="Goldberg J."/>
            <person name="Griggs A."/>
            <person name="Gujja S."/>
            <person name="Hansen M."/>
            <person name="Howarth C."/>
            <person name="Imamovic A."/>
            <person name="Larimer J."/>
            <person name="McCowan C."/>
            <person name="Murphy C."/>
            <person name="Neiman D."/>
            <person name="Pearson M."/>
            <person name="Priest M."/>
            <person name="Roberts A."/>
            <person name="Saif S."/>
            <person name="Shea T."/>
            <person name="Sisk P."/>
            <person name="Sykes S."/>
            <person name="Wortman J."/>
            <person name="Nusbaum C."/>
            <person name="Birren B."/>
        </authorList>
    </citation>
    <scope>NUCLEOTIDE SEQUENCE [LARGE SCALE GENOMIC DNA]</scope>
    <source>
        <strain evidence="3 4">NIPH 80</strain>
    </source>
</reference>
<dbReference type="NCBIfam" id="TIGR00035">
    <property type="entry name" value="asp_race"/>
    <property type="match status" value="1"/>
</dbReference>
<dbReference type="AlphaFoldDB" id="N9KQZ7"/>
<name>N9KQZ7_ACIBA</name>
<gene>
    <name evidence="3" type="ORF">F913_02886</name>
</gene>
<evidence type="ECO:0008006" key="5">
    <source>
        <dbReference type="Google" id="ProtNLM"/>
    </source>
</evidence>
<dbReference type="InterPro" id="IPR015942">
    <property type="entry name" value="Asp/Glu/hydantoin_racemase"/>
</dbReference>
<dbReference type="PANTHER" id="PTHR21198">
    <property type="entry name" value="GLUTAMATE RACEMASE"/>
    <property type="match status" value="1"/>
</dbReference>
<comment type="similarity">
    <text evidence="1">Belongs to the aspartate/glutamate racemases family.</text>
</comment>
<evidence type="ECO:0000256" key="1">
    <source>
        <dbReference type="ARBA" id="ARBA00007847"/>
    </source>
</evidence>
<comment type="caution">
    <text evidence="3">The sequence shown here is derived from an EMBL/GenBank/DDBJ whole genome shotgun (WGS) entry which is preliminary data.</text>
</comment>
<accession>N9KQZ7</accession>